<evidence type="ECO:0000313" key="9">
    <source>
        <dbReference type="Proteomes" id="UP000799441"/>
    </source>
</evidence>
<dbReference type="Proteomes" id="UP000799441">
    <property type="component" value="Unassembled WGS sequence"/>
</dbReference>
<evidence type="ECO:0000256" key="7">
    <source>
        <dbReference type="PIRSR" id="PIRSR602403-1"/>
    </source>
</evidence>
<evidence type="ECO:0000256" key="5">
    <source>
        <dbReference type="ARBA" id="ARBA00022723"/>
    </source>
</evidence>
<dbReference type="GO" id="GO:0020037">
    <property type="term" value="F:heme binding"/>
    <property type="evidence" value="ECO:0007669"/>
    <property type="project" value="InterPro"/>
</dbReference>
<dbReference type="EMBL" id="MU003806">
    <property type="protein sequence ID" value="KAF2719864.1"/>
    <property type="molecule type" value="Genomic_DNA"/>
</dbReference>
<dbReference type="GO" id="GO:0016705">
    <property type="term" value="F:oxidoreductase activity, acting on paired donors, with incorporation or reduction of molecular oxygen"/>
    <property type="evidence" value="ECO:0007669"/>
    <property type="project" value="InterPro"/>
</dbReference>
<accession>A0A9P4UMQ5</accession>
<dbReference type="PANTHER" id="PTHR24306:SF7">
    <property type="entry name" value="AHBB"/>
    <property type="match status" value="1"/>
</dbReference>
<name>A0A9P4UMQ5_9PEZI</name>
<comment type="similarity">
    <text evidence="3">Belongs to the cytochrome P450 family.</text>
</comment>
<evidence type="ECO:0000313" key="8">
    <source>
        <dbReference type="EMBL" id="KAF2719864.1"/>
    </source>
</evidence>
<evidence type="ECO:0000256" key="4">
    <source>
        <dbReference type="ARBA" id="ARBA00022516"/>
    </source>
</evidence>
<dbReference type="OrthoDB" id="3366823at2759"/>
<dbReference type="InterPro" id="IPR002403">
    <property type="entry name" value="Cyt_P450_E_grp-IV"/>
</dbReference>
<organism evidence="8 9">
    <name type="scientific">Polychaeton citri CBS 116435</name>
    <dbReference type="NCBI Taxonomy" id="1314669"/>
    <lineage>
        <taxon>Eukaryota</taxon>
        <taxon>Fungi</taxon>
        <taxon>Dikarya</taxon>
        <taxon>Ascomycota</taxon>
        <taxon>Pezizomycotina</taxon>
        <taxon>Dothideomycetes</taxon>
        <taxon>Dothideomycetidae</taxon>
        <taxon>Capnodiales</taxon>
        <taxon>Capnodiaceae</taxon>
        <taxon>Polychaeton</taxon>
    </lineage>
</organism>
<comment type="cofactor">
    <cofactor evidence="1 7">
        <name>heme</name>
        <dbReference type="ChEBI" id="CHEBI:30413"/>
    </cofactor>
</comment>
<keyword evidence="5 7" id="KW-0479">Metal-binding</keyword>
<keyword evidence="4" id="KW-0443">Lipid metabolism</keyword>
<keyword evidence="9" id="KW-1185">Reference proteome</keyword>
<sequence length="586" mass="65287">MDLDNDVPLKIAQVRAVSDQHGLVPSPSTAAIIVICLVLFATRVASSAYSQSQQVSVDNGSTKAKTVPIAGYWFPLLGHLPNMALDAAGFTKRLRSKYADGMYALNFGGTVHNVMYTPGLATALLNQKTSNADSEHVSNTLMKTIFGFPKAEQAKYDAALPEIMACYKHLLSEPELGNMVQKTASRICTHIADLVTFNASPVDQMLWERSSSSRPVASSSDDPPSAVEASLLPLIRDFIAHTANPAIMGSNFIQNNPGFFDDLWSLDRGFLFLAAGVPRWLPFLFPNATRAHIARRRMLSSLRTYHSAMEKYYNGDNPGQDWQDLDDVGALVKARMEVYRKYEWSLDARAATEQALLWATNANSNSLVFWIICRIYSDQDLLAMIREEIKPYATAVQPKQEFPVAEPPRLENFDVEALCSKCPLLKSCYIECLRLDTASWSLKIVKQDFVLQSRDKESIKSDTSGWLLRKGEYAHAAHDLHNTDPNYFPNPMTFKPDRHIKREGKQEATADMGSIRPYGGGSSMCKGRAFALKEVLMFVAAIVAVWDIDPVGGGKWEMPQHRKATGVYGTDDNIKVWVRRREMQAS</sequence>
<dbReference type="GO" id="GO:0004497">
    <property type="term" value="F:monooxygenase activity"/>
    <property type="evidence" value="ECO:0007669"/>
    <property type="project" value="UniProtKB-KW"/>
</dbReference>
<keyword evidence="8" id="KW-0503">Monooxygenase</keyword>
<dbReference type="InterPro" id="IPR001128">
    <property type="entry name" value="Cyt_P450"/>
</dbReference>
<keyword evidence="8" id="KW-0560">Oxidoreductase</keyword>
<dbReference type="CDD" id="cd11040">
    <property type="entry name" value="CYP7_CYP8-like"/>
    <property type="match status" value="1"/>
</dbReference>
<evidence type="ECO:0000256" key="1">
    <source>
        <dbReference type="ARBA" id="ARBA00001971"/>
    </source>
</evidence>
<keyword evidence="6 7" id="KW-0408">Iron</keyword>
<reference evidence="8" key="1">
    <citation type="journal article" date="2020" name="Stud. Mycol.">
        <title>101 Dothideomycetes genomes: a test case for predicting lifestyles and emergence of pathogens.</title>
        <authorList>
            <person name="Haridas S."/>
            <person name="Albert R."/>
            <person name="Binder M."/>
            <person name="Bloem J."/>
            <person name="Labutti K."/>
            <person name="Salamov A."/>
            <person name="Andreopoulos B."/>
            <person name="Baker S."/>
            <person name="Barry K."/>
            <person name="Bills G."/>
            <person name="Bluhm B."/>
            <person name="Cannon C."/>
            <person name="Castanera R."/>
            <person name="Culley D."/>
            <person name="Daum C."/>
            <person name="Ezra D."/>
            <person name="Gonzalez J."/>
            <person name="Henrissat B."/>
            <person name="Kuo A."/>
            <person name="Liang C."/>
            <person name="Lipzen A."/>
            <person name="Lutzoni F."/>
            <person name="Magnuson J."/>
            <person name="Mondo S."/>
            <person name="Nolan M."/>
            <person name="Ohm R."/>
            <person name="Pangilinan J."/>
            <person name="Park H.-J."/>
            <person name="Ramirez L."/>
            <person name="Alfaro M."/>
            <person name="Sun H."/>
            <person name="Tritt A."/>
            <person name="Yoshinaga Y."/>
            <person name="Zwiers L.-H."/>
            <person name="Turgeon B."/>
            <person name="Goodwin S."/>
            <person name="Spatafora J."/>
            <person name="Crous P."/>
            <person name="Grigoriev I."/>
        </authorList>
    </citation>
    <scope>NUCLEOTIDE SEQUENCE</scope>
    <source>
        <strain evidence="8">CBS 116435</strain>
    </source>
</reference>
<keyword evidence="7" id="KW-0349">Heme</keyword>
<proteinExistence type="inferred from homology"/>
<feature type="binding site" description="axial binding residue" evidence="7">
    <location>
        <position position="525"/>
    </location>
    <ligand>
        <name>heme</name>
        <dbReference type="ChEBI" id="CHEBI:30413"/>
    </ligand>
    <ligandPart>
        <name>Fe</name>
        <dbReference type="ChEBI" id="CHEBI:18248"/>
    </ligandPart>
</feature>
<protein>
    <submittedName>
        <fullName evidence="8">P450 monooxygenase</fullName>
    </submittedName>
</protein>
<dbReference type="AlphaFoldDB" id="A0A9P4UMQ5"/>
<dbReference type="Gene3D" id="1.10.630.10">
    <property type="entry name" value="Cytochrome P450"/>
    <property type="match status" value="1"/>
</dbReference>
<dbReference type="PRINTS" id="PR00465">
    <property type="entry name" value="EP450IV"/>
</dbReference>
<keyword evidence="4" id="KW-0444">Lipid biosynthesis</keyword>
<dbReference type="PANTHER" id="PTHR24306">
    <property type="match status" value="1"/>
</dbReference>
<evidence type="ECO:0000256" key="6">
    <source>
        <dbReference type="ARBA" id="ARBA00023004"/>
    </source>
</evidence>
<dbReference type="Pfam" id="PF00067">
    <property type="entry name" value="p450"/>
    <property type="match status" value="1"/>
</dbReference>
<comment type="caution">
    <text evidence="8">The sequence shown here is derived from an EMBL/GenBank/DDBJ whole genome shotgun (WGS) entry which is preliminary data.</text>
</comment>
<comment type="subcellular location">
    <subcellularLocation>
        <location evidence="2">Endoplasmic reticulum membrane</location>
        <topology evidence="2">Single-pass membrane protein</topology>
    </subcellularLocation>
</comment>
<evidence type="ECO:0000256" key="2">
    <source>
        <dbReference type="ARBA" id="ARBA00004389"/>
    </source>
</evidence>
<gene>
    <name evidence="8" type="ORF">K431DRAFT_286345</name>
</gene>
<dbReference type="InterPro" id="IPR036396">
    <property type="entry name" value="Cyt_P450_sf"/>
</dbReference>
<dbReference type="SUPFAM" id="SSF48264">
    <property type="entry name" value="Cytochrome P450"/>
    <property type="match status" value="1"/>
</dbReference>
<evidence type="ECO:0000256" key="3">
    <source>
        <dbReference type="ARBA" id="ARBA00010617"/>
    </source>
</evidence>
<dbReference type="GO" id="GO:0005506">
    <property type="term" value="F:iron ion binding"/>
    <property type="evidence" value="ECO:0007669"/>
    <property type="project" value="InterPro"/>
</dbReference>
<dbReference type="GO" id="GO:0005789">
    <property type="term" value="C:endoplasmic reticulum membrane"/>
    <property type="evidence" value="ECO:0007669"/>
    <property type="project" value="UniProtKB-SubCell"/>
</dbReference>